<accession>A0ABY6IFV6</accession>
<evidence type="ECO:0000313" key="2">
    <source>
        <dbReference type="Proteomes" id="UP001163878"/>
    </source>
</evidence>
<dbReference type="Pfam" id="PF10604">
    <property type="entry name" value="Polyketide_cyc2"/>
    <property type="match status" value="1"/>
</dbReference>
<reference evidence="1" key="1">
    <citation type="submission" date="2022-10" db="EMBL/GenBank/DDBJ databases">
        <title>Cytochrome P450 Catalyzes Benzene Ring Formation in the Biosynthesis of Trialkyl-Substituted Aromatic Polyketides.</title>
        <authorList>
            <person name="Zhao E."/>
            <person name="Ge H."/>
        </authorList>
    </citation>
    <scope>NUCLEOTIDE SEQUENCE</scope>
    <source>
        <strain evidence="1">NA0869</strain>
    </source>
</reference>
<proteinExistence type="predicted"/>
<dbReference type="InterPro" id="IPR019587">
    <property type="entry name" value="Polyketide_cyclase/dehydratase"/>
</dbReference>
<dbReference type="Proteomes" id="UP001163878">
    <property type="component" value="Chromosome"/>
</dbReference>
<protein>
    <submittedName>
        <fullName evidence="1">SRPBCC family protein</fullName>
    </submittedName>
</protein>
<dbReference type="Gene3D" id="3.30.530.20">
    <property type="match status" value="1"/>
</dbReference>
<dbReference type="InterPro" id="IPR023393">
    <property type="entry name" value="START-like_dom_sf"/>
</dbReference>
<sequence length="148" mass="16605">MSAIKESVEIDCRPEEVFSYVTVPSHLPEWQESAVSARLVGDVPLGVGSKIEVTRRMGREFTTTLEVTEFDPPRSWHYHGIEGPVRPDVHGTIEPLDDGRRSRLTLDIDYEGHGLGRALIPMAVRPRARKEFPRNEQTLKSLLESGTG</sequence>
<evidence type="ECO:0000313" key="1">
    <source>
        <dbReference type="EMBL" id="UYQ64792.1"/>
    </source>
</evidence>
<gene>
    <name evidence="1" type="ORF">OGH68_27290</name>
</gene>
<organism evidence="1 2">
    <name type="scientific">Streptomyces peucetius</name>
    <dbReference type="NCBI Taxonomy" id="1950"/>
    <lineage>
        <taxon>Bacteria</taxon>
        <taxon>Bacillati</taxon>
        <taxon>Actinomycetota</taxon>
        <taxon>Actinomycetes</taxon>
        <taxon>Kitasatosporales</taxon>
        <taxon>Streptomycetaceae</taxon>
        <taxon>Streptomyces</taxon>
    </lineage>
</organism>
<keyword evidence="2" id="KW-1185">Reference proteome</keyword>
<dbReference type="EMBL" id="CP107567">
    <property type="protein sequence ID" value="UYQ64792.1"/>
    <property type="molecule type" value="Genomic_DNA"/>
</dbReference>
<name>A0ABY6IFV6_STRPE</name>
<dbReference type="SUPFAM" id="SSF55961">
    <property type="entry name" value="Bet v1-like"/>
    <property type="match status" value="1"/>
</dbReference>
<dbReference type="RefSeq" id="WP_264247645.1">
    <property type="nucleotide sequence ID" value="NZ_CP107567.1"/>
</dbReference>